<dbReference type="Proteomes" id="UP000564378">
    <property type="component" value="Unassembled WGS sequence"/>
</dbReference>
<proteinExistence type="predicted"/>
<dbReference type="AlphaFoldDB" id="A0A842I234"/>
<gene>
    <name evidence="1" type="ORF">H6P80_11845</name>
</gene>
<protein>
    <submittedName>
        <fullName evidence="1">Phage tail assembly chaperone</fullName>
    </submittedName>
</protein>
<dbReference type="InterPro" id="IPR019056">
    <property type="entry name" value="Phage_TAC_6"/>
</dbReference>
<sequence length="50" mass="5530">MLFCWRPADFWAATPAELAAIFAAMRGEEPEGDPLAPGDFARLMEQYPDG</sequence>
<reference evidence="1 2" key="1">
    <citation type="submission" date="2020-08" db="EMBL/GenBank/DDBJ databases">
        <title>Draft genome sequence of Parasphingopyxis sp. GrpM-11.</title>
        <authorList>
            <person name="Oh J."/>
            <person name="Roh D.-H."/>
        </authorList>
    </citation>
    <scope>NUCLEOTIDE SEQUENCE [LARGE SCALE GENOMIC DNA]</scope>
    <source>
        <strain evidence="1 2">GrpM-11</strain>
    </source>
</reference>
<evidence type="ECO:0000313" key="2">
    <source>
        <dbReference type="Proteomes" id="UP000564378"/>
    </source>
</evidence>
<dbReference type="Pfam" id="PF09550">
    <property type="entry name" value="Phage_TAC_6"/>
    <property type="match status" value="1"/>
</dbReference>
<organism evidence="1 2">
    <name type="scientific">Parasphingopyxis marina</name>
    <dbReference type="NCBI Taxonomy" id="2761622"/>
    <lineage>
        <taxon>Bacteria</taxon>
        <taxon>Pseudomonadati</taxon>
        <taxon>Pseudomonadota</taxon>
        <taxon>Alphaproteobacteria</taxon>
        <taxon>Sphingomonadales</taxon>
        <taxon>Sphingomonadaceae</taxon>
        <taxon>Parasphingopyxis</taxon>
    </lineage>
</organism>
<keyword evidence="2" id="KW-1185">Reference proteome</keyword>
<accession>A0A842I234</accession>
<name>A0A842I234_9SPHN</name>
<comment type="caution">
    <text evidence="1">The sequence shown here is derived from an EMBL/GenBank/DDBJ whole genome shotgun (WGS) entry which is preliminary data.</text>
</comment>
<dbReference type="EMBL" id="JACJVJ010000002">
    <property type="protein sequence ID" value="MBC2778310.1"/>
    <property type="molecule type" value="Genomic_DNA"/>
</dbReference>
<evidence type="ECO:0000313" key="1">
    <source>
        <dbReference type="EMBL" id="MBC2778310.1"/>
    </source>
</evidence>